<dbReference type="GO" id="GO:0005634">
    <property type="term" value="C:nucleus"/>
    <property type="evidence" value="ECO:0007669"/>
    <property type="project" value="UniProtKB-SubCell"/>
</dbReference>
<protein>
    <recommendedName>
        <fullName evidence="11">BZIP domain-containing protein</fullName>
    </recommendedName>
</protein>
<comment type="subcellular location">
    <subcellularLocation>
        <location evidence="2">Endoplasmic reticulum membrane</location>
        <topology evidence="2">Single-pass membrane protein</topology>
    </subcellularLocation>
    <subcellularLocation>
        <location evidence="1">Nucleus</location>
    </subcellularLocation>
</comment>
<evidence type="ECO:0000256" key="10">
    <source>
        <dbReference type="SAM" id="Phobius"/>
    </source>
</evidence>
<dbReference type="Proteomes" id="UP000836841">
    <property type="component" value="Chromosome 5"/>
</dbReference>
<dbReference type="InterPro" id="IPR004827">
    <property type="entry name" value="bZIP"/>
</dbReference>
<evidence type="ECO:0000256" key="2">
    <source>
        <dbReference type="ARBA" id="ARBA00004389"/>
    </source>
</evidence>
<keyword evidence="10" id="KW-1133">Transmembrane helix</keyword>
<evidence type="ECO:0000256" key="7">
    <source>
        <dbReference type="ARBA" id="ARBA00023242"/>
    </source>
</evidence>
<comment type="similarity">
    <text evidence="3">Belongs to the bZIP family.</text>
</comment>
<keyword evidence="10" id="KW-0812">Transmembrane</keyword>
<evidence type="ECO:0000313" key="13">
    <source>
        <dbReference type="Proteomes" id="UP000836841"/>
    </source>
</evidence>
<dbReference type="GO" id="GO:0005789">
    <property type="term" value="C:endoplasmic reticulum membrane"/>
    <property type="evidence" value="ECO:0007669"/>
    <property type="project" value="UniProtKB-SubCell"/>
</dbReference>
<dbReference type="GO" id="GO:0003700">
    <property type="term" value="F:DNA-binding transcription factor activity"/>
    <property type="evidence" value="ECO:0007669"/>
    <property type="project" value="InterPro"/>
</dbReference>
<accession>A0AAU9SI61</accession>
<sequence>MADVEPEPVVEEHHTLATAPPSFSFEFDSISIPPPPFCDNLYNYSSDQALLENSISDLRFFIDGDGDLELTFDCVDDLYFPPENESFVIPVDTTNREMSGDFSPVLGISGDCGLSTSGCCSGESPMDSDCSGTGRSLSLSTQDSANCVAGVSEATIASSSTSPKSEKVMVDQEFKVTTFKTSITKRKKENEEDSSEESRKNKYRRSDEDGGEEDDEKKIAKLIRNRESAQLSRQRKKHYVEELQDKAKNLQSTITDLNSKISYFMAENATLRQQVGPGRGMCRPRHQPPPPSGVYPPLAPMPYPWMPCPAYMVKPQGSQVPLLPIPRLKPQQSVAKVKKSESKRSKATTKKVASVSALGLLFCLVLFGALAPIVKLNYGNAFYGEYDQLRGRVLDVNGRLDASVISKRAHCGRDSDQGVGRNVSARENSVPPGNGVEPLVASLFVPRNEKLVKMDGNLIIHSVLTSENEGESGVALRLSDSTRTGEMSKHLNSEKRKALSSSGSDGSKDKLNSTTANGEMQQWFREGVAGPMFSSGMCTEVFQFDVSSTSGAIIPATQQPKNTTDSHKGKHNRRILRGGLPLSDFNLTKDQNSSSKESFGTTKPGPSTVVSVLVDPREGSDGDIDGIMGGTKSLPRVYIVVLVDSVKYVTYSCVLPSPQVPHLVTT</sequence>
<dbReference type="Pfam" id="PF00170">
    <property type="entry name" value="bZIP_1"/>
    <property type="match status" value="1"/>
</dbReference>
<dbReference type="SUPFAM" id="SSF57959">
    <property type="entry name" value="Leucine zipper domain"/>
    <property type="match status" value="1"/>
</dbReference>
<dbReference type="SMART" id="SM00338">
    <property type="entry name" value="BRLZ"/>
    <property type="match status" value="1"/>
</dbReference>
<feature type="region of interest" description="Disordered" evidence="9">
    <location>
        <begin position="471"/>
        <end position="516"/>
    </location>
</feature>
<evidence type="ECO:0000256" key="3">
    <source>
        <dbReference type="ARBA" id="ARBA00007163"/>
    </source>
</evidence>
<feature type="compositionally biased region" description="Polar residues" evidence="9">
    <location>
        <begin position="585"/>
        <end position="608"/>
    </location>
</feature>
<keyword evidence="4" id="KW-0805">Transcription regulation</keyword>
<evidence type="ECO:0000256" key="8">
    <source>
        <dbReference type="SAM" id="Coils"/>
    </source>
</evidence>
<feature type="region of interest" description="Disordered" evidence="9">
    <location>
        <begin position="411"/>
        <end position="431"/>
    </location>
</feature>
<keyword evidence="5" id="KW-0238">DNA-binding</keyword>
<dbReference type="PANTHER" id="PTHR47416:SF11">
    <property type="entry name" value="BZIP DOMAIN-CONTAINING PROTEIN"/>
    <property type="match status" value="1"/>
</dbReference>
<evidence type="ECO:0000313" key="12">
    <source>
        <dbReference type="EMBL" id="CAH2063955.1"/>
    </source>
</evidence>
<organism evidence="12 13">
    <name type="scientific">Thlaspi arvense</name>
    <name type="common">Field penny-cress</name>
    <dbReference type="NCBI Taxonomy" id="13288"/>
    <lineage>
        <taxon>Eukaryota</taxon>
        <taxon>Viridiplantae</taxon>
        <taxon>Streptophyta</taxon>
        <taxon>Embryophyta</taxon>
        <taxon>Tracheophyta</taxon>
        <taxon>Spermatophyta</taxon>
        <taxon>Magnoliopsida</taxon>
        <taxon>eudicotyledons</taxon>
        <taxon>Gunneridae</taxon>
        <taxon>Pentapetalae</taxon>
        <taxon>rosids</taxon>
        <taxon>malvids</taxon>
        <taxon>Brassicales</taxon>
        <taxon>Brassicaceae</taxon>
        <taxon>Thlaspideae</taxon>
        <taxon>Thlaspi</taxon>
    </lineage>
</organism>
<evidence type="ECO:0000256" key="5">
    <source>
        <dbReference type="ARBA" id="ARBA00023125"/>
    </source>
</evidence>
<evidence type="ECO:0000259" key="11">
    <source>
        <dbReference type="PROSITE" id="PS50217"/>
    </source>
</evidence>
<proteinExistence type="inferred from homology"/>
<evidence type="ECO:0000256" key="9">
    <source>
        <dbReference type="SAM" id="MobiDB-lite"/>
    </source>
</evidence>
<feature type="region of interest" description="Disordered" evidence="9">
    <location>
        <begin position="183"/>
        <end position="218"/>
    </location>
</feature>
<reference evidence="12 13" key="1">
    <citation type="submission" date="2022-03" db="EMBL/GenBank/DDBJ databases">
        <authorList>
            <person name="Nunn A."/>
            <person name="Chopra R."/>
            <person name="Nunn A."/>
            <person name="Contreras Garrido A."/>
        </authorList>
    </citation>
    <scope>NUCLEOTIDE SEQUENCE [LARGE SCALE GENOMIC DNA]</scope>
</reference>
<keyword evidence="13" id="KW-1185">Reference proteome</keyword>
<dbReference type="EMBL" id="OU466861">
    <property type="protein sequence ID" value="CAH2063955.1"/>
    <property type="molecule type" value="Genomic_DNA"/>
</dbReference>
<feature type="coiled-coil region" evidence="8">
    <location>
        <begin position="233"/>
        <end position="260"/>
    </location>
</feature>
<feature type="region of interest" description="Disordered" evidence="9">
    <location>
        <begin position="581"/>
        <end position="608"/>
    </location>
</feature>
<keyword evidence="7" id="KW-0539">Nucleus</keyword>
<name>A0AAU9SI61_THLAR</name>
<dbReference type="AlphaFoldDB" id="A0AAU9SI61"/>
<dbReference type="PROSITE" id="PS50217">
    <property type="entry name" value="BZIP"/>
    <property type="match status" value="1"/>
</dbReference>
<feature type="domain" description="BZIP" evidence="11">
    <location>
        <begin position="215"/>
        <end position="275"/>
    </location>
</feature>
<feature type="compositionally biased region" description="Basic and acidic residues" evidence="9">
    <location>
        <begin position="486"/>
        <end position="497"/>
    </location>
</feature>
<gene>
    <name evidence="12" type="ORF">TAV2_LOCUS16311</name>
</gene>
<dbReference type="GO" id="GO:0003677">
    <property type="term" value="F:DNA binding"/>
    <property type="evidence" value="ECO:0007669"/>
    <property type="project" value="UniProtKB-KW"/>
</dbReference>
<evidence type="ECO:0000256" key="4">
    <source>
        <dbReference type="ARBA" id="ARBA00023015"/>
    </source>
</evidence>
<feature type="compositionally biased region" description="Basic and acidic residues" evidence="9">
    <location>
        <begin position="196"/>
        <end position="208"/>
    </location>
</feature>
<feature type="transmembrane region" description="Helical" evidence="10">
    <location>
        <begin position="352"/>
        <end position="374"/>
    </location>
</feature>
<dbReference type="CDD" id="cd14704">
    <property type="entry name" value="bZIP_HY5-like"/>
    <property type="match status" value="1"/>
</dbReference>
<dbReference type="Gene3D" id="1.20.5.170">
    <property type="match status" value="1"/>
</dbReference>
<keyword evidence="8" id="KW-0175">Coiled coil</keyword>
<keyword evidence="10" id="KW-0472">Membrane</keyword>
<dbReference type="InterPro" id="IPR046347">
    <property type="entry name" value="bZIP_sf"/>
</dbReference>
<evidence type="ECO:0000256" key="1">
    <source>
        <dbReference type="ARBA" id="ARBA00004123"/>
    </source>
</evidence>
<evidence type="ECO:0000256" key="6">
    <source>
        <dbReference type="ARBA" id="ARBA00023163"/>
    </source>
</evidence>
<dbReference type="PANTHER" id="PTHR47416">
    <property type="entry name" value="BASIC-LEUCINE ZIPPER TRANSCRIPTION FACTOR F-RELATED"/>
    <property type="match status" value="1"/>
</dbReference>
<keyword evidence="6" id="KW-0804">Transcription</keyword>